<dbReference type="AlphaFoldDB" id="A0A6M4NLX6"/>
<accession>A0A6M4NLX6</accession>
<dbReference type="EMBL" id="MN539018">
    <property type="protein sequence ID" value="QJR97561.1"/>
    <property type="molecule type" value="Genomic_DNA"/>
</dbReference>
<proteinExistence type="predicted"/>
<organism evidence="1">
    <name type="scientific">Salmonella sp</name>
    <dbReference type="NCBI Taxonomy" id="599"/>
    <lineage>
        <taxon>Bacteria</taxon>
        <taxon>Pseudomonadati</taxon>
        <taxon>Pseudomonadota</taxon>
        <taxon>Gammaproteobacteria</taxon>
        <taxon>Enterobacterales</taxon>
        <taxon>Enterobacteriaceae</taxon>
        <taxon>Salmonella</taxon>
    </lineage>
</organism>
<name>A0A6M4NLX6_SALSP</name>
<keyword evidence="1" id="KW-0614">Plasmid</keyword>
<geneLocation type="plasmid" evidence="1">
    <name>pOYZ4</name>
</geneLocation>
<reference evidence="1" key="1">
    <citation type="submission" date="2019-10" db="EMBL/GenBank/DDBJ databases">
        <authorList>
            <person name="Chang M.-X."/>
            <person name="Jiang H.-X."/>
        </authorList>
    </citation>
    <scope>NUCLEOTIDE SEQUENCE</scope>
    <source>
        <strain evidence="1">OYZ4</strain>
        <plasmid evidence="1">pOYZ4</plasmid>
    </source>
</reference>
<sequence length="48" mass="5095">MCAQRRHKRRQGGAPIAHKMAKPCATGAESLASGLMALLCKGLVFNDV</sequence>
<protein>
    <submittedName>
        <fullName evidence="1">Uncharacterized protein</fullName>
    </submittedName>
</protein>
<evidence type="ECO:0000313" key="1">
    <source>
        <dbReference type="EMBL" id="QJR97561.1"/>
    </source>
</evidence>